<keyword evidence="3" id="KW-1185">Reference proteome</keyword>
<evidence type="ECO:0000313" key="2">
    <source>
        <dbReference type="EMBL" id="CAB3374457.1"/>
    </source>
</evidence>
<protein>
    <submittedName>
        <fullName evidence="2">Uncharacterized protein</fullName>
    </submittedName>
</protein>
<evidence type="ECO:0000313" key="3">
    <source>
        <dbReference type="Proteomes" id="UP000494165"/>
    </source>
</evidence>
<dbReference type="AlphaFoldDB" id="A0A8S1D2S1"/>
<dbReference type="Proteomes" id="UP000494165">
    <property type="component" value="Unassembled WGS sequence"/>
</dbReference>
<keyword evidence="1" id="KW-0175">Coiled coil</keyword>
<comment type="caution">
    <text evidence="2">The sequence shown here is derived from an EMBL/GenBank/DDBJ whole genome shotgun (WGS) entry which is preliminary data.</text>
</comment>
<accession>A0A8S1D2S1</accession>
<organism evidence="2 3">
    <name type="scientific">Cloeon dipterum</name>
    <dbReference type="NCBI Taxonomy" id="197152"/>
    <lineage>
        <taxon>Eukaryota</taxon>
        <taxon>Metazoa</taxon>
        <taxon>Ecdysozoa</taxon>
        <taxon>Arthropoda</taxon>
        <taxon>Hexapoda</taxon>
        <taxon>Insecta</taxon>
        <taxon>Pterygota</taxon>
        <taxon>Palaeoptera</taxon>
        <taxon>Ephemeroptera</taxon>
        <taxon>Pisciforma</taxon>
        <taxon>Baetidae</taxon>
        <taxon>Cloeon</taxon>
    </lineage>
</organism>
<evidence type="ECO:0000256" key="1">
    <source>
        <dbReference type="SAM" id="Coils"/>
    </source>
</evidence>
<name>A0A8S1D2S1_9INSE</name>
<reference evidence="2 3" key="1">
    <citation type="submission" date="2020-04" db="EMBL/GenBank/DDBJ databases">
        <authorList>
            <person name="Alioto T."/>
            <person name="Alioto T."/>
            <person name="Gomez Garrido J."/>
        </authorList>
    </citation>
    <scope>NUCLEOTIDE SEQUENCE [LARGE SCALE GENOMIC DNA]</scope>
</reference>
<sequence length="187" mass="21391">MDENGKSELAVKKKFVKLILQLKENHHMNESGTSLISSTLIEILDWFLDELKAKLVQETPKNHAEAVSLVKQQGRKLIMNSPLLEVNTEHKIKKYLLEKCGLVPPQEITLGKAKAVPKVELSSKKEKLTEMRENESYVDDLNKSLKENEDVNEALKRNTLGQQKKARKMMEDQLATLKCELNKQQVN</sequence>
<gene>
    <name evidence="2" type="ORF">CLODIP_2_CD16326</name>
</gene>
<feature type="coiled-coil region" evidence="1">
    <location>
        <begin position="138"/>
        <end position="187"/>
    </location>
</feature>
<dbReference type="EMBL" id="CADEPI010000098">
    <property type="protein sequence ID" value="CAB3374457.1"/>
    <property type="molecule type" value="Genomic_DNA"/>
</dbReference>
<proteinExistence type="predicted"/>